<evidence type="ECO:0000313" key="1">
    <source>
        <dbReference type="EMBL" id="MFC4030300.1"/>
    </source>
</evidence>
<dbReference type="PROSITE" id="PS51257">
    <property type="entry name" value="PROKAR_LIPOPROTEIN"/>
    <property type="match status" value="1"/>
</dbReference>
<reference evidence="2" key="1">
    <citation type="journal article" date="2019" name="Int. J. Syst. Evol. Microbiol.">
        <title>The Global Catalogue of Microorganisms (GCM) 10K type strain sequencing project: providing services to taxonomists for standard genome sequencing and annotation.</title>
        <authorList>
            <consortium name="The Broad Institute Genomics Platform"/>
            <consortium name="The Broad Institute Genome Sequencing Center for Infectious Disease"/>
            <person name="Wu L."/>
            <person name="Ma J."/>
        </authorList>
    </citation>
    <scope>NUCLEOTIDE SEQUENCE [LARGE SCALE GENOMIC DNA]</scope>
    <source>
        <strain evidence="2">CGMCC 4.7237</strain>
    </source>
</reference>
<dbReference type="RefSeq" id="WP_386425534.1">
    <property type="nucleotide sequence ID" value="NZ_JBHSBB010000003.1"/>
</dbReference>
<name>A0ABV8HEF2_9ACTN</name>
<accession>A0ABV8HEF2</accession>
<keyword evidence="2" id="KW-1185">Reference proteome</keyword>
<sequence length="424" mass="44360">MPAETGRHPKAAVRLLTAALAVLAVLAGGCAPDRHSTPPSADDNAARQLLDQRATALLHHDRAAFLAGVDPRAQRFRARQTAMFADLAAVPLASWSYTLVRTGAFTLPAAADGTARIATEVRLSYRLSGYDTEPVVSTAYLTLSRRAGRWYVAGDDDGAASGHRTDPQLWDQGPVRVVRGAHSIVLGLAAPAVLSGYAADADRAVPEVTHAWGSGWPGKVVIEVPATLDQLAALLGGSAAGFRDIAAVTTGEPAAAAPGHGSGAAPADRVIINPQAFAQLSDFGRQVVLTHETTHVATRLSTTAHTPLWLSEGIADWVAYRDSGRTAPEIAPELAADVRAGHPPTALPTAADFAATAKGLPQAYEGGWLACRMIADQWSPATLTAFYRAVAGGGTLDARLRAATGLSLPQFTARWRTYVDEELG</sequence>
<dbReference type="Proteomes" id="UP001595765">
    <property type="component" value="Unassembled WGS sequence"/>
</dbReference>
<gene>
    <name evidence="1" type="ORF">ACFO3J_02310</name>
</gene>
<dbReference type="EMBL" id="JBHSBB010000003">
    <property type="protein sequence ID" value="MFC4030300.1"/>
    <property type="molecule type" value="Genomic_DNA"/>
</dbReference>
<evidence type="ECO:0000313" key="2">
    <source>
        <dbReference type="Proteomes" id="UP001595765"/>
    </source>
</evidence>
<proteinExistence type="predicted"/>
<protein>
    <recommendedName>
        <fullName evidence="3">Lipoprotein</fullName>
    </recommendedName>
</protein>
<organism evidence="1 2">
    <name type="scientific">Streptomyces polygonati</name>
    <dbReference type="NCBI Taxonomy" id="1617087"/>
    <lineage>
        <taxon>Bacteria</taxon>
        <taxon>Bacillati</taxon>
        <taxon>Actinomycetota</taxon>
        <taxon>Actinomycetes</taxon>
        <taxon>Kitasatosporales</taxon>
        <taxon>Streptomycetaceae</taxon>
        <taxon>Streptomyces</taxon>
    </lineage>
</organism>
<comment type="caution">
    <text evidence="1">The sequence shown here is derived from an EMBL/GenBank/DDBJ whole genome shotgun (WGS) entry which is preliminary data.</text>
</comment>
<evidence type="ECO:0008006" key="3">
    <source>
        <dbReference type="Google" id="ProtNLM"/>
    </source>
</evidence>